<comment type="subcellular location">
    <subcellularLocation>
        <location evidence="1">Cell membrane</location>
        <topology evidence="1">Multi-pass membrane protein</topology>
    </subcellularLocation>
</comment>
<evidence type="ECO:0000256" key="3">
    <source>
        <dbReference type="ARBA" id="ARBA00022475"/>
    </source>
</evidence>
<gene>
    <name evidence="16" type="ORF">V1264_018392</name>
</gene>
<keyword evidence="2" id="KW-0813">Transport</keyword>
<dbReference type="SMART" id="SM00918">
    <property type="entry name" value="Lig_chan-Glu_bd"/>
    <property type="match status" value="1"/>
</dbReference>
<evidence type="ECO:0000256" key="12">
    <source>
        <dbReference type="ARBA" id="ARBA00023303"/>
    </source>
</evidence>
<dbReference type="EMBL" id="JBAMIC010000008">
    <property type="protein sequence ID" value="KAK7103510.1"/>
    <property type="molecule type" value="Genomic_DNA"/>
</dbReference>
<evidence type="ECO:0000256" key="13">
    <source>
        <dbReference type="SAM" id="Phobius"/>
    </source>
</evidence>
<dbReference type="PANTHER" id="PTHR42643:SF24">
    <property type="entry name" value="IONOTROPIC RECEPTOR 60A"/>
    <property type="match status" value="1"/>
</dbReference>
<evidence type="ECO:0000256" key="6">
    <source>
        <dbReference type="ARBA" id="ARBA00023054"/>
    </source>
</evidence>
<dbReference type="Gene3D" id="3.40.190.10">
    <property type="entry name" value="Periplasmic binding protein-like II"/>
    <property type="match status" value="2"/>
</dbReference>
<protein>
    <submittedName>
        <fullName evidence="16">Uncharacterized protein</fullName>
    </submittedName>
</protein>
<feature type="transmembrane region" description="Helical" evidence="13">
    <location>
        <begin position="140"/>
        <end position="158"/>
    </location>
</feature>
<dbReference type="SUPFAM" id="SSF53850">
    <property type="entry name" value="Periplasmic binding protein-like II"/>
    <property type="match status" value="1"/>
</dbReference>
<evidence type="ECO:0000259" key="14">
    <source>
        <dbReference type="SMART" id="SM00079"/>
    </source>
</evidence>
<evidence type="ECO:0000256" key="7">
    <source>
        <dbReference type="ARBA" id="ARBA00023065"/>
    </source>
</evidence>
<keyword evidence="4 13" id="KW-0812">Transmembrane</keyword>
<dbReference type="GO" id="GO:0015276">
    <property type="term" value="F:ligand-gated monoatomic ion channel activity"/>
    <property type="evidence" value="ECO:0007669"/>
    <property type="project" value="InterPro"/>
</dbReference>
<dbReference type="FunFam" id="3.40.190.10:FF:000078">
    <property type="entry name" value="glutamate receptor ionotropic, NMDA 3B"/>
    <property type="match status" value="1"/>
</dbReference>
<name>A0AAN9BHW2_9CAEN</name>
<dbReference type="InterPro" id="IPR052192">
    <property type="entry name" value="Insect_Ionotropic_Sensory_Rcpt"/>
</dbReference>
<dbReference type="GO" id="GO:0005886">
    <property type="term" value="C:plasma membrane"/>
    <property type="evidence" value="ECO:0007669"/>
    <property type="project" value="UniProtKB-SubCell"/>
</dbReference>
<evidence type="ECO:0000256" key="4">
    <source>
        <dbReference type="ARBA" id="ARBA00022692"/>
    </source>
</evidence>
<feature type="transmembrane region" description="Helical" evidence="13">
    <location>
        <begin position="213"/>
        <end position="231"/>
    </location>
</feature>
<evidence type="ECO:0000259" key="15">
    <source>
        <dbReference type="SMART" id="SM00918"/>
    </source>
</evidence>
<dbReference type="InterPro" id="IPR019594">
    <property type="entry name" value="Glu/Gly-bd"/>
</dbReference>
<comment type="caution">
    <text evidence="16">The sequence shown here is derived from an EMBL/GenBank/DDBJ whole genome shotgun (WGS) entry which is preliminary data.</text>
</comment>
<evidence type="ECO:0000256" key="10">
    <source>
        <dbReference type="ARBA" id="ARBA00023180"/>
    </source>
</evidence>
<evidence type="ECO:0000313" key="17">
    <source>
        <dbReference type="Proteomes" id="UP001374579"/>
    </source>
</evidence>
<evidence type="ECO:0000256" key="8">
    <source>
        <dbReference type="ARBA" id="ARBA00023136"/>
    </source>
</evidence>
<evidence type="ECO:0000313" key="16">
    <source>
        <dbReference type="EMBL" id="KAK7103510.1"/>
    </source>
</evidence>
<sequence>MVDPQVIHDLGGRSLSVVTKKLIPFVKSHRNGNSTWYTGLCIDLLDLLAESLNFTYTLSESADGIWGSKLANGTWAGMTGMLHRKEADLAVSGFSVSAERAEVSDYTVGFYYDDVILMTTFPDATPAGWTFYVKPFHWQVYLLLGCCFLLMTVVLSIMDIHFVRANARFPSTREKKTGLAFIASWAWKAFEALLGGLIGRAVAHEAVSRGGRVLLWAWMLMCLVTVAAYTGKLTSNSVVTKQPVPFNSLSELVQRTDYRWGIIKGTQQEYTFATSNLSDYQLYYERAERTGEEPVSELLAGNFVQVTSAVFYRVQKRKHCRMTVVKERLSQDTFAIHLQKDSPYTALFNHVLARATEQGLLDYLKREWFPQESSCQDSENRVMPVSVELVKTAFIMAALGVLVAAVVLMLERLLTRRFLREAGRTEL</sequence>
<feature type="transmembrane region" description="Helical" evidence="13">
    <location>
        <begin position="389"/>
        <end position="410"/>
    </location>
</feature>
<dbReference type="PANTHER" id="PTHR42643">
    <property type="entry name" value="IONOTROPIC RECEPTOR 20A-RELATED"/>
    <property type="match status" value="1"/>
</dbReference>
<feature type="transmembrane region" description="Helical" evidence="13">
    <location>
        <begin position="178"/>
        <end position="201"/>
    </location>
</feature>
<keyword evidence="9" id="KW-0675">Receptor</keyword>
<evidence type="ECO:0000256" key="9">
    <source>
        <dbReference type="ARBA" id="ARBA00023170"/>
    </source>
</evidence>
<dbReference type="AlphaFoldDB" id="A0AAN9BHW2"/>
<dbReference type="GO" id="GO:0050906">
    <property type="term" value="P:detection of stimulus involved in sensory perception"/>
    <property type="evidence" value="ECO:0007669"/>
    <property type="project" value="UniProtKB-ARBA"/>
</dbReference>
<reference evidence="16 17" key="1">
    <citation type="submission" date="2024-02" db="EMBL/GenBank/DDBJ databases">
        <title>Chromosome-scale genome assembly of the rough periwinkle Littorina saxatilis.</title>
        <authorList>
            <person name="De Jode A."/>
            <person name="Faria R."/>
            <person name="Formenti G."/>
            <person name="Sims Y."/>
            <person name="Smith T.P."/>
            <person name="Tracey A."/>
            <person name="Wood J.M.D."/>
            <person name="Zagrodzka Z.B."/>
            <person name="Johannesson K."/>
            <person name="Butlin R.K."/>
            <person name="Leder E.H."/>
        </authorList>
    </citation>
    <scope>NUCLEOTIDE SEQUENCE [LARGE SCALE GENOMIC DNA]</scope>
    <source>
        <strain evidence="16">Snail1</strain>
        <tissue evidence="16">Muscle</tissue>
    </source>
</reference>
<dbReference type="Proteomes" id="UP001374579">
    <property type="component" value="Unassembled WGS sequence"/>
</dbReference>
<dbReference type="InterPro" id="IPR001320">
    <property type="entry name" value="Iontro_rcpt_C"/>
</dbReference>
<evidence type="ECO:0000256" key="5">
    <source>
        <dbReference type="ARBA" id="ARBA00022989"/>
    </source>
</evidence>
<keyword evidence="17" id="KW-1185">Reference proteome</keyword>
<dbReference type="GO" id="GO:0043226">
    <property type="term" value="C:organelle"/>
    <property type="evidence" value="ECO:0007669"/>
    <property type="project" value="UniProtKB-ARBA"/>
</dbReference>
<keyword evidence="7" id="KW-0406">Ion transport</keyword>
<proteinExistence type="predicted"/>
<accession>A0AAN9BHW2</accession>
<evidence type="ECO:0000256" key="11">
    <source>
        <dbReference type="ARBA" id="ARBA00023286"/>
    </source>
</evidence>
<keyword evidence="3" id="KW-1003">Cell membrane</keyword>
<dbReference type="Pfam" id="PF10613">
    <property type="entry name" value="Lig_chan-Glu_bd"/>
    <property type="match status" value="1"/>
</dbReference>
<dbReference type="Pfam" id="PF00060">
    <property type="entry name" value="Lig_chan"/>
    <property type="match status" value="1"/>
</dbReference>
<evidence type="ECO:0000256" key="2">
    <source>
        <dbReference type="ARBA" id="ARBA00022448"/>
    </source>
</evidence>
<keyword evidence="8 13" id="KW-0472">Membrane</keyword>
<keyword evidence="10" id="KW-0325">Glycoprotein</keyword>
<evidence type="ECO:0000256" key="1">
    <source>
        <dbReference type="ARBA" id="ARBA00004651"/>
    </source>
</evidence>
<keyword evidence="6" id="KW-0175">Coiled coil</keyword>
<keyword evidence="12" id="KW-0407">Ion channel</keyword>
<organism evidence="16 17">
    <name type="scientific">Littorina saxatilis</name>
    <dbReference type="NCBI Taxonomy" id="31220"/>
    <lineage>
        <taxon>Eukaryota</taxon>
        <taxon>Metazoa</taxon>
        <taxon>Spiralia</taxon>
        <taxon>Lophotrochozoa</taxon>
        <taxon>Mollusca</taxon>
        <taxon>Gastropoda</taxon>
        <taxon>Caenogastropoda</taxon>
        <taxon>Littorinimorpha</taxon>
        <taxon>Littorinoidea</taxon>
        <taxon>Littorinidae</taxon>
        <taxon>Littorina</taxon>
    </lineage>
</organism>
<keyword evidence="11" id="KW-1071">Ligand-gated ion channel</keyword>
<feature type="domain" description="Ionotropic glutamate receptor L-glutamate and glycine-binding" evidence="15">
    <location>
        <begin position="24"/>
        <end position="84"/>
    </location>
</feature>
<dbReference type="SMART" id="SM00079">
    <property type="entry name" value="PBPe"/>
    <property type="match status" value="1"/>
</dbReference>
<keyword evidence="5 13" id="KW-1133">Transmembrane helix</keyword>
<feature type="domain" description="Ionotropic glutamate receptor C-terminal" evidence="14">
    <location>
        <begin position="14"/>
        <end position="371"/>
    </location>
</feature>